<dbReference type="InterPro" id="IPR020287">
    <property type="entry name" value="Tail_sheath_C"/>
</dbReference>
<proteinExistence type="inferred from homology"/>
<gene>
    <name evidence="3" type="ORF">ABU614_17985</name>
</gene>
<dbReference type="PANTHER" id="PTHR35861">
    <property type="match status" value="1"/>
</dbReference>
<comment type="similarity">
    <text evidence="1">Belongs to the myoviridae tail sheath protein family.</text>
</comment>
<dbReference type="Pfam" id="PF17482">
    <property type="entry name" value="Phage_sheath_1C"/>
    <property type="match status" value="1"/>
</dbReference>
<sequence>MPYKTPGVHVEEISTLAPSVVAVETAVPVFIGYSERAQSAAGEDLRFVPTRIRSLLDYQQSYGGEYTPAAYRVVVDTAAGNLVGAVSPRNAADVERRYYLATALRHFYANGGGPCYVVSVGSYADAPALGNTTTPAGLLGGLSRVEAVDDPTLLVFPDGVSLSAAEMGSLQVAALAQCEKLQDRFVIMDLVQGDQPVSLALDPVGNFRQNVGTSSLRYGAAYYPWVRTIYRPDVDFRQLNLVTPALAAIPAGTINTLTGDTTIDGLVTATRSADTAATTVVGTVNVSAMAGPNPLTLTRANFGQLSQHYARLLDLLRQTDATTAAATVRQRFANLVLLVRAVALALRALQTAAPSLPASVNLAVTDLSNDSELAAGISALIAYEKNADVMGSISGTRGIAEVEGDYAALNGSPWIAPNANAGAIAASADAFGGATVRATALNAASALRGLFERPAAAVLAIFASVEFLADEAQNRLFERHPVFANILEQVNGVMTLQPPSGAVAGVYSAVDRTRGVWKAPANVSVADISGVAVKINDKAQEDLNVTSTGKSINAIRTFTGKGSLVWGARTLAGNDNEWRYVPVRRFFNMAEESIKKATEVFVFEPNDRGTWVRVRAMVENFLTVQWRQGALAGSVPQKAFFVKIGLGETMTAQDILEGRMIVEVGMAVVRPAEFIVLRFAHKMQTS</sequence>
<dbReference type="RefSeq" id="WP_363797111.1">
    <property type="nucleotide sequence ID" value="NZ_CP159925.1"/>
</dbReference>
<dbReference type="Gene3D" id="3.40.50.11780">
    <property type="match status" value="2"/>
</dbReference>
<evidence type="ECO:0000256" key="1">
    <source>
        <dbReference type="ARBA" id="ARBA00008005"/>
    </source>
</evidence>
<reference evidence="3" key="1">
    <citation type="submission" date="2024-06" db="EMBL/GenBank/DDBJ databases">
        <authorList>
            <person name="Li S."/>
        </authorList>
    </citation>
    <scope>NUCLEOTIDE SEQUENCE</scope>
    <source>
        <strain evidence="3">SR10</strain>
    </source>
</reference>
<dbReference type="InterPro" id="IPR052042">
    <property type="entry name" value="Tail_sheath_structural"/>
</dbReference>
<organism evidence="3">
    <name type="scientific">Lysobacter firmicutimachus</name>
    <dbReference type="NCBI Taxonomy" id="1792846"/>
    <lineage>
        <taxon>Bacteria</taxon>
        <taxon>Pseudomonadati</taxon>
        <taxon>Pseudomonadota</taxon>
        <taxon>Gammaproteobacteria</taxon>
        <taxon>Lysobacterales</taxon>
        <taxon>Lysobacteraceae</taxon>
        <taxon>Lysobacter</taxon>
    </lineage>
</organism>
<dbReference type="PANTHER" id="PTHR35861:SF1">
    <property type="entry name" value="PHAGE TAIL SHEATH PROTEIN"/>
    <property type="match status" value="1"/>
</dbReference>
<accession>A0AAU8MS98</accession>
<name>A0AAU8MS98_9GAMM</name>
<evidence type="ECO:0000259" key="2">
    <source>
        <dbReference type="Pfam" id="PF17482"/>
    </source>
</evidence>
<dbReference type="EMBL" id="CP159925">
    <property type="protein sequence ID" value="XCO74249.1"/>
    <property type="molecule type" value="Genomic_DNA"/>
</dbReference>
<evidence type="ECO:0000313" key="3">
    <source>
        <dbReference type="EMBL" id="XCO74249.1"/>
    </source>
</evidence>
<dbReference type="AlphaFoldDB" id="A0AAU8MS98"/>
<protein>
    <submittedName>
        <fullName evidence="3">Phage tail sheath C-terminal domain-containing protein</fullName>
    </submittedName>
</protein>
<feature type="domain" description="Tail sheath protein C-terminal" evidence="2">
    <location>
        <begin position="575"/>
        <end position="679"/>
    </location>
</feature>